<dbReference type="InterPro" id="IPR002105">
    <property type="entry name" value="Dockerin_1_rpt"/>
</dbReference>
<keyword evidence="3" id="KW-1185">Reference proteome</keyword>
<gene>
    <name evidence="2" type="ORF">H8R91_08175</name>
</gene>
<evidence type="ECO:0000313" key="3">
    <source>
        <dbReference type="Proteomes" id="UP000636755"/>
    </source>
</evidence>
<dbReference type="CDD" id="cd14256">
    <property type="entry name" value="Dockerin_I"/>
    <property type="match status" value="1"/>
</dbReference>
<keyword evidence="1" id="KW-0732">Signal</keyword>
<accession>A0ABR7HLW0</accession>
<dbReference type="Pfam" id="PF00404">
    <property type="entry name" value="Dockerin_1"/>
    <property type="match status" value="1"/>
</dbReference>
<proteinExistence type="predicted"/>
<dbReference type="SUPFAM" id="SSF63446">
    <property type="entry name" value="Type I dockerin domain"/>
    <property type="match status" value="1"/>
</dbReference>
<name>A0ABR7HLW0_9FIRM</name>
<dbReference type="RefSeq" id="WP_186935600.1">
    <property type="nucleotide sequence ID" value="NZ_JACOPS010000003.1"/>
</dbReference>
<feature type="chain" id="PRO_5046697113" description="Dockerin domain-containing protein" evidence="1">
    <location>
        <begin position="27"/>
        <end position="254"/>
    </location>
</feature>
<dbReference type="EMBL" id="JACOPS010000003">
    <property type="protein sequence ID" value="MBC5728493.1"/>
    <property type="molecule type" value="Genomic_DNA"/>
</dbReference>
<comment type="caution">
    <text evidence="2">The sequence shown here is derived from an EMBL/GenBank/DDBJ whole genome shotgun (WGS) entry which is preliminary data.</text>
</comment>
<evidence type="ECO:0000256" key="1">
    <source>
        <dbReference type="SAM" id="SignalP"/>
    </source>
</evidence>
<reference evidence="2 3" key="1">
    <citation type="submission" date="2020-08" db="EMBL/GenBank/DDBJ databases">
        <title>Genome public.</title>
        <authorList>
            <person name="Liu C."/>
            <person name="Sun Q."/>
        </authorList>
    </citation>
    <scope>NUCLEOTIDE SEQUENCE [LARGE SCALE GENOMIC DNA]</scope>
    <source>
        <strain evidence="2 3">NSJ-71</strain>
    </source>
</reference>
<dbReference type="Gene3D" id="1.10.1330.10">
    <property type="entry name" value="Dockerin domain"/>
    <property type="match status" value="1"/>
</dbReference>
<evidence type="ECO:0000313" key="2">
    <source>
        <dbReference type="EMBL" id="MBC5728493.1"/>
    </source>
</evidence>
<feature type="signal peptide" evidence="1">
    <location>
        <begin position="1"/>
        <end position="26"/>
    </location>
</feature>
<dbReference type="Proteomes" id="UP000636755">
    <property type="component" value="Unassembled WGS sequence"/>
</dbReference>
<protein>
    <recommendedName>
        <fullName evidence="4">Dockerin domain-containing protein</fullName>
    </recommendedName>
</protein>
<dbReference type="InterPro" id="IPR036439">
    <property type="entry name" value="Dockerin_dom_sf"/>
</dbReference>
<organism evidence="2 3">
    <name type="scientific">Ruminococcus intestinalis</name>
    <dbReference type="NCBI Taxonomy" id="2763066"/>
    <lineage>
        <taxon>Bacteria</taxon>
        <taxon>Bacillati</taxon>
        <taxon>Bacillota</taxon>
        <taxon>Clostridia</taxon>
        <taxon>Eubacteriales</taxon>
        <taxon>Oscillospiraceae</taxon>
        <taxon>Ruminococcus</taxon>
    </lineage>
</organism>
<sequence>MKKSKILVSTALALCMGATAVTPAFAAENQKFTYTKIGDYNADGVASVSDITALQLQLGGNGTISGTALEHIDFDGDGAFNVNDITELQKMVAGTEYTCYQKTDSSYKNIPMRYYVYDYNGNSKGDIIEYETIDTPENYIMTVDEMRRNSVKGISLITSKEQFVDLFKAESPEFDDEFFKDNALFVMLTARDWYDYTGINAFALDGNKLIVYDYEVETFMEYGEKCCRNNIYRLNKADIENITEINFYTEYLAQ</sequence>
<evidence type="ECO:0008006" key="4">
    <source>
        <dbReference type="Google" id="ProtNLM"/>
    </source>
</evidence>